<dbReference type="PANTHER" id="PTHR10030:SF37">
    <property type="entry name" value="ALPHA-L-FUCOSIDASE-RELATED"/>
    <property type="match status" value="1"/>
</dbReference>
<keyword evidence="7 9" id="KW-0378">Hydrolase</keyword>
<keyword evidence="6 10" id="KW-0732">Signal</keyword>
<reference evidence="13 14" key="1">
    <citation type="submission" date="2024-02" db="EMBL/GenBank/DDBJ databases">
        <authorList>
            <person name="Daric V."/>
            <person name="Darras S."/>
        </authorList>
    </citation>
    <scope>NUCLEOTIDE SEQUENCE [LARGE SCALE GENOMIC DNA]</scope>
</reference>
<proteinExistence type="inferred from homology"/>
<dbReference type="InterPro" id="IPR057739">
    <property type="entry name" value="Glyco_hydro_29_N"/>
</dbReference>
<evidence type="ECO:0000256" key="8">
    <source>
        <dbReference type="ARBA" id="ARBA00023295"/>
    </source>
</evidence>
<comment type="catalytic activity">
    <reaction evidence="1">
        <text>a neolactoside IV(2)-alpha-Fuc-nLc4Cer(d18:1(4E)) + H2O = a neolactoside nLc4Cer(d18:1(4E)) + L-fucose</text>
        <dbReference type="Rhea" id="RHEA:48224"/>
        <dbReference type="ChEBI" id="CHEBI:2181"/>
        <dbReference type="ChEBI" id="CHEBI:15377"/>
        <dbReference type="ChEBI" id="CHEBI:17006"/>
        <dbReference type="ChEBI" id="CHEBI:28691"/>
    </reaction>
    <physiologicalReaction direction="left-to-right" evidence="1">
        <dbReference type="Rhea" id="RHEA:48225"/>
    </physiologicalReaction>
</comment>
<dbReference type="EMBL" id="CAWYQH010000103">
    <property type="protein sequence ID" value="CAK8687011.1"/>
    <property type="molecule type" value="Genomic_DNA"/>
</dbReference>
<keyword evidence="14" id="KW-1185">Reference proteome</keyword>
<evidence type="ECO:0000259" key="12">
    <source>
        <dbReference type="Pfam" id="PF16757"/>
    </source>
</evidence>
<evidence type="ECO:0000256" key="6">
    <source>
        <dbReference type="ARBA" id="ARBA00022729"/>
    </source>
</evidence>
<feature type="domain" description="Glycoside hydrolase family 29 N-terminal" evidence="11">
    <location>
        <begin position="51"/>
        <end position="383"/>
    </location>
</feature>
<keyword evidence="8 9" id="KW-0326">Glycosidase</keyword>
<evidence type="ECO:0000256" key="7">
    <source>
        <dbReference type="ARBA" id="ARBA00022801"/>
    </source>
</evidence>
<dbReference type="Pfam" id="PF01120">
    <property type="entry name" value="Alpha_L_fucos"/>
    <property type="match status" value="1"/>
</dbReference>
<dbReference type="EC" id="3.2.1.51" evidence="5"/>
<evidence type="ECO:0000256" key="2">
    <source>
        <dbReference type="ARBA" id="ARBA00000419"/>
    </source>
</evidence>
<comment type="catalytic activity">
    <reaction evidence="2">
        <text>a neolactoside IV(2)-alpha-Fuc-nLc4Cer(d18:0) + H2O = a neolactoside nLc4Cer(d18:0) + L-fucose</text>
        <dbReference type="Rhea" id="RHEA:49308"/>
        <dbReference type="ChEBI" id="CHEBI:2181"/>
        <dbReference type="ChEBI" id="CHEBI:15377"/>
        <dbReference type="ChEBI" id="CHEBI:91119"/>
        <dbReference type="ChEBI" id="CHEBI:91121"/>
    </reaction>
    <physiologicalReaction direction="left-to-right" evidence="2">
        <dbReference type="Rhea" id="RHEA:49309"/>
    </physiologicalReaction>
</comment>
<dbReference type="Proteomes" id="UP001642483">
    <property type="component" value="Unassembled WGS sequence"/>
</dbReference>
<evidence type="ECO:0000256" key="1">
    <source>
        <dbReference type="ARBA" id="ARBA00000321"/>
    </source>
</evidence>
<feature type="chain" id="PRO_5047088505" description="alpha-L-fucosidase" evidence="10">
    <location>
        <begin position="16"/>
        <end position="483"/>
    </location>
</feature>
<comment type="similarity">
    <text evidence="4 9">Belongs to the glycosyl hydrolase 29 family.</text>
</comment>
<gene>
    <name evidence="13" type="ORF">CVLEPA_LOCUS19043</name>
</gene>
<dbReference type="InterPro" id="IPR016286">
    <property type="entry name" value="FUC_metazoa-typ"/>
</dbReference>
<dbReference type="PROSITE" id="PS00385">
    <property type="entry name" value="ALPHA_L_FUCOSIDASE"/>
    <property type="match status" value="1"/>
</dbReference>
<organism evidence="13 14">
    <name type="scientific">Clavelina lepadiformis</name>
    <name type="common">Light-bulb sea squirt</name>
    <name type="synonym">Ascidia lepadiformis</name>
    <dbReference type="NCBI Taxonomy" id="159417"/>
    <lineage>
        <taxon>Eukaryota</taxon>
        <taxon>Metazoa</taxon>
        <taxon>Chordata</taxon>
        <taxon>Tunicata</taxon>
        <taxon>Ascidiacea</taxon>
        <taxon>Aplousobranchia</taxon>
        <taxon>Clavelinidae</taxon>
        <taxon>Clavelina</taxon>
    </lineage>
</organism>
<dbReference type="SUPFAM" id="SSF51445">
    <property type="entry name" value="(Trans)glycosidases"/>
    <property type="match status" value="1"/>
</dbReference>
<dbReference type="Pfam" id="PF16757">
    <property type="entry name" value="Fucosidase_C"/>
    <property type="match status" value="1"/>
</dbReference>
<dbReference type="Gene3D" id="2.60.40.1180">
    <property type="entry name" value="Golgi alpha-mannosidase II"/>
    <property type="match status" value="1"/>
</dbReference>
<evidence type="ECO:0000256" key="4">
    <source>
        <dbReference type="ARBA" id="ARBA00007951"/>
    </source>
</evidence>
<evidence type="ECO:0000313" key="13">
    <source>
        <dbReference type="EMBL" id="CAK8687011.1"/>
    </source>
</evidence>
<name>A0ABP0G5A0_CLALP</name>
<feature type="domain" description="Alpha-L-fucosidase C-terminal" evidence="12">
    <location>
        <begin position="395"/>
        <end position="479"/>
    </location>
</feature>
<accession>A0ABP0G5A0</accession>
<dbReference type="PIRSF" id="PIRSF001092">
    <property type="entry name" value="Alpha-L-fucosidase"/>
    <property type="match status" value="1"/>
</dbReference>
<evidence type="ECO:0000256" key="5">
    <source>
        <dbReference type="ARBA" id="ARBA00012662"/>
    </source>
</evidence>
<evidence type="ECO:0000259" key="11">
    <source>
        <dbReference type="Pfam" id="PF01120"/>
    </source>
</evidence>
<dbReference type="PANTHER" id="PTHR10030">
    <property type="entry name" value="ALPHA-L-FUCOSIDASE"/>
    <property type="match status" value="1"/>
</dbReference>
<evidence type="ECO:0000256" key="9">
    <source>
        <dbReference type="PIRNR" id="PIRNR001092"/>
    </source>
</evidence>
<dbReference type="InterPro" id="IPR013780">
    <property type="entry name" value="Glyco_hydro_b"/>
</dbReference>
<dbReference type="InterPro" id="IPR000933">
    <property type="entry name" value="Glyco_hydro_29"/>
</dbReference>
<sequence length="483" mass="55697">MKHLFALVLPILVLATKPSQHDSDFSLRKLQNAVDRVNTTHESKGKSELVHTYQPTWDSLDSRPLPAWYDEAKFGIFIHWGVFSVPSFVSEWFWWYWKGSPQQKVVDFMSKNYPPEFTYADFAKSFKAEFYDPNQWADLFEESGAQYIVLTSKHHEGFTNWPSSVSWNWNSKDVGPNRDLVGELATAIRNRTNIHFGLYHSLFEWFNPVYLADKETNFTRRNFVNDKTIPELYEIVNTYKPDIVWSDGDAGPVEYWNSTGFLAWLYNESPVKDTVVTNDRWGSGTACKHGGYYTCQDRYNPGKLQNHKWENCMTIDKRSWGYRRDATIDEYLTIEEILSTLASTISCGGNMLMNVGPTHEGTIVPIFQERLKQIGSWLKVNGEAVYSSKPWPTAQNDSYTANIWYTTKDSYVYAFVLSWPKDNLLVLGSPTAGSQEAKVTMLGRSEPLNWLVFNKQLQITFPDIPASDLPCQWAWVIRLAGFK</sequence>
<dbReference type="Gene3D" id="3.20.20.80">
    <property type="entry name" value="Glycosidases"/>
    <property type="match status" value="1"/>
</dbReference>
<dbReference type="InterPro" id="IPR031919">
    <property type="entry name" value="Fucosidase_C"/>
</dbReference>
<dbReference type="SMART" id="SM00812">
    <property type="entry name" value="Alpha_L_fucos"/>
    <property type="match status" value="1"/>
</dbReference>
<evidence type="ECO:0000313" key="14">
    <source>
        <dbReference type="Proteomes" id="UP001642483"/>
    </source>
</evidence>
<dbReference type="InterPro" id="IPR017853">
    <property type="entry name" value="GH"/>
</dbReference>
<comment type="caution">
    <text evidence="13">The sequence shown here is derived from an EMBL/GenBank/DDBJ whole genome shotgun (WGS) entry which is preliminary data.</text>
</comment>
<evidence type="ECO:0000256" key="3">
    <source>
        <dbReference type="ARBA" id="ARBA00004071"/>
    </source>
</evidence>
<evidence type="ECO:0000256" key="10">
    <source>
        <dbReference type="SAM" id="SignalP"/>
    </source>
</evidence>
<protein>
    <recommendedName>
        <fullName evidence="5">alpha-L-fucosidase</fullName>
        <ecNumber evidence="5">3.2.1.51</ecNumber>
    </recommendedName>
</protein>
<feature type="signal peptide" evidence="10">
    <location>
        <begin position="1"/>
        <end position="15"/>
    </location>
</feature>
<dbReference type="PRINTS" id="PR00741">
    <property type="entry name" value="GLHYDRLASE29"/>
</dbReference>
<comment type="function">
    <text evidence="3">Alpha-L-fucosidase is responsible for hydrolyzing the alpha-1,6-linked fucose joined to the reducing-end N-acetylglucosamine of the carbohydrate moieties of glycoproteins.</text>
</comment>
<dbReference type="InterPro" id="IPR018526">
    <property type="entry name" value="Glyco_hydro_29_CS"/>
</dbReference>